<dbReference type="CDD" id="cd00158">
    <property type="entry name" value="RHOD"/>
    <property type="match status" value="1"/>
</dbReference>
<dbReference type="Gene3D" id="3.40.250.10">
    <property type="entry name" value="Rhodanese-like domain"/>
    <property type="match status" value="1"/>
</dbReference>
<organism evidence="2">
    <name type="scientific">uncultured bacterium A1Q1_fos_600</name>
    <dbReference type="NCBI Taxonomy" id="1256587"/>
    <lineage>
        <taxon>Bacteria</taxon>
        <taxon>environmental samples</taxon>
    </lineage>
</organism>
<evidence type="ECO:0000313" key="2">
    <source>
        <dbReference type="EMBL" id="AGC71168.1"/>
    </source>
</evidence>
<sequence length="126" mass="13130">MLAQFKSLLGFGTNAVSPHEAVQRINAGARVIDVREPAEYAQGSIADAVNVPLSRIDRDGIAALDQAGIAHDRGELLVICRSGARSGNACARLHAALGERAVNLQGGLMAWVGAGLPIHSNPGRRS</sequence>
<dbReference type="EMBL" id="JX649864">
    <property type="protein sequence ID" value="AGC71168.1"/>
    <property type="molecule type" value="Genomic_DNA"/>
</dbReference>
<accession>L7VVU4</accession>
<proteinExistence type="predicted"/>
<dbReference type="AlphaFoldDB" id="L7VVU4"/>
<dbReference type="InterPro" id="IPR052367">
    <property type="entry name" value="Thiosulfate_ST/Rhodanese-like"/>
</dbReference>
<protein>
    <submittedName>
        <fullName evidence="2">Rhodanese-like protein</fullName>
    </submittedName>
</protein>
<feature type="domain" description="Rhodanese" evidence="1">
    <location>
        <begin position="25"/>
        <end position="120"/>
    </location>
</feature>
<evidence type="ECO:0000259" key="1">
    <source>
        <dbReference type="PROSITE" id="PS50206"/>
    </source>
</evidence>
<dbReference type="InterPro" id="IPR001763">
    <property type="entry name" value="Rhodanese-like_dom"/>
</dbReference>
<dbReference type="SUPFAM" id="SSF52821">
    <property type="entry name" value="Rhodanese/Cell cycle control phosphatase"/>
    <property type="match status" value="1"/>
</dbReference>
<name>L7VVU4_9BACT</name>
<dbReference type="PROSITE" id="PS50206">
    <property type="entry name" value="RHODANESE_3"/>
    <property type="match status" value="1"/>
</dbReference>
<dbReference type="Pfam" id="PF00581">
    <property type="entry name" value="Rhodanese"/>
    <property type="match status" value="1"/>
</dbReference>
<reference evidence="2" key="1">
    <citation type="submission" date="2012-09" db="EMBL/GenBank/DDBJ databases">
        <title>Metagenomic Characterization of a Microbial Community in Wastewater Detects High Levels of Antibiotic Resistance.</title>
        <authorList>
            <person name="Abrams M."/>
            <person name="Caldwell A."/>
            <person name="Vandaei E."/>
            <person name="Lee W."/>
            <person name="Perrott J."/>
            <person name="Khan S.Y."/>
            <person name="Ta J."/>
            <person name="Romero D."/>
            <person name="Nguyen V."/>
            <person name="Pourmand N."/>
            <person name="Ouverney C.C."/>
        </authorList>
    </citation>
    <scope>NUCLEOTIDE SEQUENCE</scope>
</reference>
<dbReference type="InterPro" id="IPR036873">
    <property type="entry name" value="Rhodanese-like_dom_sf"/>
</dbReference>
<dbReference type="SMART" id="SM00450">
    <property type="entry name" value="RHOD"/>
    <property type="match status" value="1"/>
</dbReference>
<dbReference type="PANTHER" id="PTHR45431">
    <property type="entry name" value="RHODANESE-LIKE DOMAIN-CONTAINING PROTEIN 15, CHLOROPLASTIC"/>
    <property type="match status" value="1"/>
</dbReference>
<dbReference type="PANTHER" id="PTHR45431:SF3">
    <property type="entry name" value="RHODANESE-LIKE DOMAIN-CONTAINING PROTEIN 15, CHLOROPLASTIC"/>
    <property type="match status" value="1"/>
</dbReference>